<protein>
    <submittedName>
        <fullName evidence="4">Cuticle protein 7-like</fullName>
    </submittedName>
</protein>
<gene>
    <name evidence="4" type="primary">LOC114341014</name>
</gene>
<feature type="signal peptide" evidence="3">
    <location>
        <begin position="1"/>
        <end position="17"/>
    </location>
</feature>
<dbReference type="OrthoDB" id="10071059at2759"/>
<evidence type="ECO:0000256" key="2">
    <source>
        <dbReference type="PROSITE-ProRule" id="PRU00497"/>
    </source>
</evidence>
<dbReference type="Pfam" id="PF00379">
    <property type="entry name" value="Chitin_bind_4"/>
    <property type="match status" value="1"/>
</dbReference>
<name>A0A6P7GUT0_DIAVI</name>
<evidence type="ECO:0000256" key="3">
    <source>
        <dbReference type="SAM" id="SignalP"/>
    </source>
</evidence>
<keyword evidence="3" id="KW-0732">Signal</keyword>
<dbReference type="PANTHER" id="PTHR12236">
    <property type="entry name" value="STRUCTURAL CONTITUENT OF CUTICLE"/>
    <property type="match status" value="1"/>
</dbReference>
<keyword evidence="1 2" id="KW-0193">Cuticle</keyword>
<dbReference type="InterPro" id="IPR051217">
    <property type="entry name" value="Insect_Cuticle_Struc_Prot"/>
</dbReference>
<dbReference type="PRINTS" id="PR00947">
    <property type="entry name" value="CUTICLE"/>
</dbReference>
<proteinExistence type="predicted"/>
<dbReference type="PROSITE" id="PS00233">
    <property type="entry name" value="CHIT_BIND_RR_1"/>
    <property type="match status" value="1"/>
</dbReference>
<dbReference type="GO" id="GO:0042302">
    <property type="term" value="F:structural constituent of cuticle"/>
    <property type="evidence" value="ECO:0007669"/>
    <property type="project" value="UniProtKB-UniRule"/>
</dbReference>
<dbReference type="RefSeq" id="XP_028147605.1">
    <property type="nucleotide sequence ID" value="XM_028291804.1"/>
</dbReference>
<reference evidence="4" key="1">
    <citation type="submission" date="2025-08" db="UniProtKB">
        <authorList>
            <consortium name="RefSeq"/>
        </authorList>
    </citation>
    <scope>IDENTIFICATION</scope>
    <source>
        <tissue evidence="4">Whole insect</tissue>
    </source>
</reference>
<dbReference type="GO" id="GO:0031012">
    <property type="term" value="C:extracellular matrix"/>
    <property type="evidence" value="ECO:0007669"/>
    <property type="project" value="TreeGrafter"/>
</dbReference>
<dbReference type="InParanoid" id="A0A6P7GUT0"/>
<dbReference type="InterPro" id="IPR000618">
    <property type="entry name" value="Insect_cuticle"/>
</dbReference>
<dbReference type="AlphaFoldDB" id="A0A6P7GUT0"/>
<dbReference type="InterPro" id="IPR031311">
    <property type="entry name" value="CHIT_BIND_RR_consensus"/>
</dbReference>
<organism evidence="4">
    <name type="scientific">Diabrotica virgifera virgifera</name>
    <name type="common">western corn rootworm</name>
    <dbReference type="NCBI Taxonomy" id="50390"/>
    <lineage>
        <taxon>Eukaryota</taxon>
        <taxon>Metazoa</taxon>
        <taxon>Ecdysozoa</taxon>
        <taxon>Arthropoda</taxon>
        <taxon>Hexapoda</taxon>
        <taxon>Insecta</taxon>
        <taxon>Pterygota</taxon>
        <taxon>Neoptera</taxon>
        <taxon>Endopterygota</taxon>
        <taxon>Coleoptera</taxon>
        <taxon>Polyphaga</taxon>
        <taxon>Cucujiformia</taxon>
        <taxon>Chrysomeloidea</taxon>
        <taxon>Chrysomelidae</taxon>
        <taxon>Galerucinae</taxon>
        <taxon>Diabroticina</taxon>
        <taxon>Diabroticites</taxon>
        <taxon>Diabrotica</taxon>
    </lineage>
</organism>
<evidence type="ECO:0000256" key="1">
    <source>
        <dbReference type="ARBA" id="ARBA00022460"/>
    </source>
</evidence>
<dbReference type="GO" id="GO:0005615">
    <property type="term" value="C:extracellular space"/>
    <property type="evidence" value="ECO:0007669"/>
    <property type="project" value="TreeGrafter"/>
</dbReference>
<accession>A0A6P7GUT0</accession>
<dbReference type="PROSITE" id="PS51155">
    <property type="entry name" value="CHIT_BIND_RR_2"/>
    <property type="match status" value="1"/>
</dbReference>
<evidence type="ECO:0000313" key="4">
    <source>
        <dbReference type="RefSeq" id="XP_028147605.1"/>
    </source>
</evidence>
<sequence length="217" mass="22271">MVLKIVALISLVVVVNAGLIAQPLQKVVVPEEYNPNPQYSFLYEVQDPLTGDSHGQYETREGDVVKGAYALMDSDGTRRLVEYTADPVNGFNAVVSKQPTAATVVAARAAPVVAAPAAQVIAARAAPLVSARAAPVVSAPVLAARSAPLLAQPAPYIAQAAPLVAQPAPYIAQAAPLVAQSAPLLAARASPYFAPSAPLLAARSYGLASAPLTYAVL</sequence>
<feature type="chain" id="PRO_5027916873" evidence="3">
    <location>
        <begin position="18"/>
        <end position="217"/>
    </location>
</feature>
<dbReference type="PANTHER" id="PTHR12236:SF75">
    <property type="entry name" value="CUTICULAR PROTEIN 62BB, ISOFORM A"/>
    <property type="match status" value="1"/>
</dbReference>